<evidence type="ECO:0000313" key="3">
    <source>
        <dbReference type="Proteomes" id="UP001180481"/>
    </source>
</evidence>
<feature type="chain" id="PRO_5046802116" evidence="1">
    <location>
        <begin position="19"/>
        <end position="231"/>
    </location>
</feature>
<evidence type="ECO:0000256" key="1">
    <source>
        <dbReference type="SAM" id="SignalP"/>
    </source>
</evidence>
<dbReference type="InterPro" id="IPR052022">
    <property type="entry name" value="26kDa_periplasmic_antigen"/>
</dbReference>
<dbReference type="Proteomes" id="UP001180481">
    <property type="component" value="Chromosome"/>
</dbReference>
<keyword evidence="3" id="KW-1185">Reference proteome</keyword>
<dbReference type="Gene3D" id="3.30.110.170">
    <property type="entry name" value="Protein of unknown function (DUF541), domain 1"/>
    <property type="match status" value="1"/>
</dbReference>
<dbReference type="PANTHER" id="PTHR34387">
    <property type="entry name" value="SLR1258 PROTEIN"/>
    <property type="match status" value="1"/>
</dbReference>
<feature type="signal peptide" evidence="1">
    <location>
        <begin position="1"/>
        <end position="18"/>
    </location>
</feature>
<organism evidence="2 3">
    <name type="scientific">Flavobacterium nakdongensis</name>
    <dbReference type="NCBI Taxonomy" id="3073563"/>
    <lineage>
        <taxon>Bacteria</taxon>
        <taxon>Pseudomonadati</taxon>
        <taxon>Bacteroidota</taxon>
        <taxon>Flavobacteriia</taxon>
        <taxon>Flavobacteriales</taxon>
        <taxon>Flavobacteriaceae</taxon>
        <taxon>Flavobacterium</taxon>
    </lineage>
</organism>
<protein>
    <submittedName>
        <fullName evidence="2">SIMPL domain-containing protein</fullName>
    </submittedName>
</protein>
<name>A0ABY9R9M5_9FLAO</name>
<dbReference type="Pfam" id="PF04402">
    <property type="entry name" value="SIMPL"/>
    <property type="match status" value="1"/>
</dbReference>
<accession>A0ABY9R9M5</accession>
<dbReference type="RefSeq" id="WP_309531435.1">
    <property type="nucleotide sequence ID" value="NZ_CP133721.1"/>
</dbReference>
<reference evidence="2" key="1">
    <citation type="submission" date="2023-09" db="EMBL/GenBank/DDBJ databases">
        <title>Flavobacterium sp. 20NA77.7 isolated from freshwater.</title>
        <authorList>
            <person name="Le V."/>
            <person name="Ko S.-R."/>
            <person name="Ahn C.-Y."/>
            <person name="Oh H.-M."/>
        </authorList>
    </citation>
    <scope>NUCLEOTIDE SEQUENCE</scope>
    <source>
        <strain evidence="2">20NA77.7</strain>
    </source>
</reference>
<dbReference type="EMBL" id="CP133721">
    <property type="protein sequence ID" value="WMW77050.1"/>
    <property type="molecule type" value="Genomic_DNA"/>
</dbReference>
<dbReference type="InterPro" id="IPR007497">
    <property type="entry name" value="SIMPL/DUF541"/>
</dbReference>
<sequence>MKRIALFVALVATFVASAQEIQKATPQISVSGEGKINVIPDIVVIQLGVQHSGKDPKEVKTQNDSTIEKVLQYIKKFNIPSKDYQTTQMSLYKNYDDENKKHTYTSEQTVSVTLHDITRYNAFMMDVMETGINQINGVVFKSSKTELYETEARKNAILNAKKKAEDYVSVLGGQKVGKAIVISDNSQTYYPQPVFMAKGFVADSEATQPRETLAIGEIEIVSKVSVSFVLE</sequence>
<proteinExistence type="predicted"/>
<dbReference type="Gene3D" id="3.30.70.2970">
    <property type="entry name" value="Protein of unknown function (DUF541), domain 2"/>
    <property type="match status" value="1"/>
</dbReference>
<keyword evidence="1" id="KW-0732">Signal</keyword>
<gene>
    <name evidence="2" type="ORF">RF683_06010</name>
</gene>
<dbReference type="PANTHER" id="PTHR34387:SF1">
    <property type="entry name" value="PERIPLASMIC IMMUNOGENIC PROTEIN"/>
    <property type="match status" value="1"/>
</dbReference>
<evidence type="ECO:0000313" key="2">
    <source>
        <dbReference type="EMBL" id="WMW77050.1"/>
    </source>
</evidence>